<evidence type="ECO:0000313" key="4">
    <source>
        <dbReference type="EMBL" id="NYE84041.1"/>
    </source>
</evidence>
<dbReference type="InterPro" id="IPR011827">
    <property type="entry name" value="LeuD_type2/HacB/DmdB"/>
</dbReference>
<dbReference type="RefSeq" id="WP_179587777.1">
    <property type="nucleotide sequence ID" value="NZ_JACBYR010000001.1"/>
</dbReference>
<dbReference type="Gene3D" id="3.20.19.10">
    <property type="entry name" value="Aconitase, domain 4"/>
    <property type="match status" value="1"/>
</dbReference>
<organism evidence="4 5">
    <name type="scientific">Pigmentiphaga litoralis</name>
    <dbReference type="NCBI Taxonomy" id="516702"/>
    <lineage>
        <taxon>Bacteria</taxon>
        <taxon>Pseudomonadati</taxon>
        <taxon>Pseudomonadota</taxon>
        <taxon>Betaproteobacteria</taxon>
        <taxon>Burkholderiales</taxon>
        <taxon>Alcaligenaceae</taxon>
        <taxon>Pigmentiphaga</taxon>
    </lineage>
</organism>
<dbReference type="GO" id="GO:0047508">
    <property type="term" value="F:(R)-2-methylmalate dehydratase activity"/>
    <property type="evidence" value="ECO:0007669"/>
    <property type="project" value="UniProtKB-EC"/>
</dbReference>
<dbReference type="InterPro" id="IPR050075">
    <property type="entry name" value="LeuD"/>
</dbReference>
<dbReference type="EC" id="4.2.1.33" evidence="4"/>
<accession>A0A7Y9IVV8</accession>
<dbReference type="NCBIfam" id="TIGR02087">
    <property type="entry name" value="LEUD_arch"/>
    <property type="match status" value="1"/>
</dbReference>
<dbReference type="SUPFAM" id="SSF52016">
    <property type="entry name" value="LeuD/IlvD-like"/>
    <property type="match status" value="1"/>
</dbReference>
<dbReference type="AlphaFoldDB" id="A0A7Y9IVV8"/>
<comment type="similarity">
    <text evidence="1">Belongs to the LeuD family. LeuD type 2 subfamily.</text>
</comment>
<dbReference type="EMBL" id="JACBYR010000001">
    <property type="protein sequence ID" value="NYE84041.1"/>
    <property type="molecule type" value="Genomic_DNA"/>
</dbReference>
<dbReference type="PANTHER" id="PTHR43345:SF2">
    <property type="entry name" value="3-ISOPROPYLMALATE DEHYDRATASE SMALL SUBUNIT 1"/>
    <property type="match status" value="1"/>
</dbReference>
<evidence type="ECO:0000313" key="5">
    <source>
        <dbReference type="Proteomes" id="UP000542125"/>
    </source>
</evidence>
<keyword evidence="5" id="KW-1185">Reference proteome</keyword>
<feature type="domain" description="Aconitase A/isopropylmalate dehydratase small subunit swivel" evidence="3">
    <location>
        <begin position="89"/>
        <end position="144"/>
    </location>
</feature>
<dbReference type="EC" id="4.2.1.35" evidence="4"/>
<keyword evidence="2 4" id="KW-0456">Lyase</keyword>
<dbReference type="Proteomes" id="UP000542125">
    <property type="component" value="Unassembled WGS sequence"/>
</dbReference>
<evidence type="ECO:0000256" key="1">
    <source>
        <dbReference type="ARBA" id="ARBA00009869"/>
    </source>
</evidence>
<comment type="caution">
    <text evidence="4">The sequence shown here is derived from an EMBL/GenBank/DDBJ whole genome shotgun (WGS) entry which is preliminary data.</text>
</comment>
<protein>
    <submittedName>
        <fullName evidence="4">3-isopropylmalate/(R)-2-methylmalate dehydratase small subunit</fullName>
        <ecNumber evidence="4">4.2.1.33</ecNumber>
        <ecNumber evidence="4">4.2.1.35</ecNumber>
    </submittedName>
</protein>
<evidence type="ECO:0000256" key="2">
    <source>
        <dbReference type="ARBA" id="ARBA00023239"/>
    </source>
</evidence>
<dbReference type="PANTHER" id="PTHR43345">
    <property type="entry name" value="3-ISOPROPYLMALATE DEHYDRATASE SMALL SUBUNIT 2-RELATED-RELATED"/>
    <property type="match status" value="1"/>
</dbReference>
<reference evidence="4 5" key="1">
    <citation type="submission" date="2020-07" db="EMBL/GenBank/DDBJ databases">
        <title>Genomic Encyclopedia of Type Strains, Phase IV (KMG-V): Genome sequencing to study the core and pangenomes of soil and plant-associated prokaryotes.</title>
        <authorList>
            <person name="Whitman W."/>
        </authorList>
    </citation>
    <scope>NUCLEOTIDE SEQUENCE [LARGE SCALE GENOMIC DNA]</scope>
    <source>
        <strain evidence="4 5">SAS40</strain>
    </source>
</reference>
<dbReference type="InterPro" id="IPR000573">
    <property type="entry name" value="AconitaseA/IPMdHydase_ssu_swvl"/>
</dbReference>
<proteinExistence type="inferred from homology"/>
<dbReference type="GO" id="GO:0003861">
    <property type="term" value="F:3-isopropylmalate dehydratase activity"/>
    <property type="evidence" value="ECO:0007669"/>
    <property type="project" value="UniProtKB-EC"/>
</dbReference>
<dbReference type="Pfam" id="PF00694">
    <property type="entry name" value="Aconitase_C"/>
    <property type="match status" value="1"/>
</dbReference>
<dbReference type="InterPro" id="IPR015928">
    <property type="entry name" value="Aconitase/3IPM_dehydase_swvl"/>
</dbReference>
<gene>
    <name evidence="4" type="ORF">FHW18_003312</name>
</gene>
<evidence type="ECO:0000259" key="3">
    <source>
        <dbReference type="Pfam" id="PF00694"/>
    </source>
</evidence>
<name>A0A7Y9IVV8_9BURK</name>
<sequence>MSTATSAATSNATSAASSNATAAASSNATAASASSDAQTSTARHRVWKLGADIDTDLLAPGYVMKHGIDVIATHCLESVRPEFASTVQRGDVLVAGPNFGIGSSREQAAGALVTLGVAAVIAPSYGGLFFRNAFNLGLMLLTCPDVDVLEEGEAIALHVPATEGQVIPEILAADGRTLRCAPIPSFLVDMAQAGGLLNQLARRYGKELTHG</sequence>